<feature type="compositionally biased region" description="Pro residues" evidence="10">
    <location>
        <begin position="116"/>
        <end position="129"/>
    </location>
</feature>
<evidence type="ECO:0000256" key="1">
    <source>
        <dbReference type="ARBA" id="ARBA00007733"/>
    </source>
</evidence>
<organism evidence="12 13">
    <name type="scientific">Stieleria marina</name>
    <dbReference type="NCBI Taxonomy" id="1930275"/>
    <lineage>
        <taxon>Bacteria</taxon>
        <taxon>Pseudomonadati</taxon>
        <taxon>Planctomycetota</taxon>
        <taxon>Planctomycetia</taxon>
        <taxon>Pirellulales</taxon>
        <taxon>Pirellulaceae</taxon>
        <taxon>Stieleria</taxon>
    </lineage>
</organism>
<keyword evidence="6 8" id="KW-0342">GTP-binding</keyword>
<dbReference type="InterPro" id="IPR000178">
    <property type="entry name" value="TF_IF2_bacterial-like"/>
</dbReference>
<evidence type="ECO:0000256" key="10">
    <source>
        <dbReference type="SAM" id="MobiDB-lite"/>
    </source>
</evidence>
<dbReference type="CDD" id="cd03702">
    <property type="entry name" value="IF2_mtIF2_II"/>
    <property type="match status" value="1"/>
</dbReference>
<evidence type="ECO:0000256" key="7">
    <source>
        <dbReference type="ARBA" id="ARBA00025162"/>
    </source>
</evidence>
<dbReference type="RefSeq" id="WP_145417563.1">
    <property type="nucleotide sequence ID" value="NZ_CP036526.1"/>
</dbReference>
<dbReference type="HAMAP" id="MF_00100_B">
    <property type="entry name" value="IF_2_B"/>
    <property type="match status" value="1"/>
</dbReference>
<dbReference type="PANTHER" id="PTHR43381:SF5">
    <property type="entry name" value="TR-TYPE G DOMAIN-CONTAINING PROTEIN"/>
    <property type="match status" value="1"/>
</dbReference>
<dbReference type="InterPro" id="IPR036925">
    <property type="entry name" value="TIF_IF2_dom3_sf"/>
</dbReference>
<comment type="similarity">
    <text evidence="1 8 9">Belongs to the TRAFAC class translation factor GTPase superfamily. Classic translation factor GTPase family. IF-2 subfamily.</text>
</comment>
<dbReference type="EMBL" id="CP036526">
    <property type="protein sequence ID" value="QDT10018.1"/>
    <property type="molecule type" value="Genomic_DNA"/>
</dbReference>
<dbReference type="Pfam" id="PF22042">
    <property type="entry name" value="EF-G_D2"/>
    <property type="match status" value="1"/>
</dbReference>
<dbReference type="NCBIfam" id="TIGR00487">
    <property type="entry name" value="IF-2"/>
    <property type="match status" value="1"/>
</dbReference>
<keyword evidence="4 8" id="KW-0547">Nucleotide-binding</keyword>
<dbReference type="InterPro" id="IPR006847">
    <property type="entry name" value="IF2_N"/>
</dbReference>
<evidence type="ECO:0000313" key="13">
    <source>
        <dbReference type="Proteomes" id="UP000319817"/>
    </source>
</evidence>
<dbReference type="Gene3D" id="3.40.50.300">
    <property type="entry name" value="P-loop containing nucleotide triphosphate hydrolases"/>
    <property type="match status" value="1"/>
</dbReference>
<dbReference type="GO" id="GO:0003924">
    <property type="term" value="F:GTPase activity"/>
    <property type="evidence" value="ECO:0007669"/>
    <property type="project" value="UniProtKB-UniRule"/>
</dbReference>
<feature type="binding site" evidence="8">
    <location>
        <begin position="490"/>
        <end position="494"/>
    </location>
    <ligand>
        <name>GTP</name>
        <dbReference type="ChEBI" id="CHEBI:37565"/>
    </ligand>
</feature>
<feature type="compositionally biased region" description="Basic residues" evidence="10">
    <location>
        <begin position="203"/>
        <end position="212"/>
    </location>
</feature>
<dbReference type="PROSITE" id="PS51722">
    <property type="entry name" value="G_TR_2"/>
    <property type="match status" value="1"/>
</dbReference>
<keyword evidence="3 8" id="KW-0396">Initiation factor</keyword>
<dbReference type="FunFam" id="2.40.30.10:FF:000008">
    <property type="entry name" value="Translation initiation factor IF-2"/>
    <property type="match status" value="1"/>
</dbReference>
<dbReference type="SUPFAM" id="SSF52540">
    <property type="entry name" value="P-loop containing nucleoside triphosphate hydrolases"/>
    <property type="match status" value="1"/>
</dbReference>
<dbReference type="AlphaFoldDB" id="A0A517NSA3"/>
<dbReference type="InterPro" id="IPR000795">
    <property type="entry name" value="T_Tr_GTP-bd_dom"/>
</dbReference>
<feature type="compositionally biased region" description="Basic and acidic residues" evidence="10">
    <location>
        <begin position="233"/>
        <end position="247"/>
    </location>
</feature>
<feature type="binding site" evidence="8">
    <location>
        <begin position="444"/>
        <end position="451"/>
    </location>
    <ligand>
        <name>GTP</name>
        <dbReference type="ChEBI" id="CHEBI:37565"/>
    </ligand>
</feature>
<evidence type="ECO:0000313" key="12">
    <source>
        <dbReference type="EMBL" id="QDT10018.1"/>
    </source>
</evidence>
<dbReference type="PANTHER" id="PTHR43381">
    <property type="entry name" value="TRANSLATION INITIATION FACTOR IF-2-RELATED"/>
    <property type="match status" value="1"/>
</dbReference>
<dbReference type="Pfam" id="PF00009">
    <property type="entry name" value="GTP_EFTU"/>
    <property type="match status" value="1"/>
</dbReference>
<dbReference type="CDD" id="cd01887">
    <property type="entry name" value="IF2_eIF5B"/>
    <property type="match status" value="1"/>
</dbReference>
<dbReference type="Gene3D" id="2.40.30.10">
    <property type="entry name" value="Translation factors"/>
    <property type="match status" value="2"/>
</dbReference>
<keyword evidence="13" id="KW-1185">Reference proteome</keyword>
<dbReference type="InterPro" id="IPR044145">
    <property type="entry name" value="IF2_II"/>
</dbReference>
<gene>
    <name evidence="12" type="primary">infB_1</name>
    <name evidence="8" type="synonym">infB</name>
    <name evidence="12" type="ORF">K239x_19710</name>
</gene>
<evidence type="ECO:0000256" key="9">
    <source>
        <dbReference type="RuleBase" id="RU000644"/>
    </source>
</evidence>
<keyword evidence="5 8" id="KW-0648">Protein biosynthesis</keyword>
<proteinExistence type="inferred from homology"/>
<dbReference type="InterPro" id="IPR009000">
    <property type="entry name" value="Transl_B-barrel_sf"/>
</dbReference>
<dbReference type="SUPFAM" id="SSF50447">
    <property type="entry name" value="Translation proteins"/>
    <property type="match status" value="2"/>
</dbReference>
<dbReference type="Pfam" id="PF11987">
    <property type="entry name" value="IF-2"/>
    <property type="match status" value="1"/>
</dbReference>
<dbReference type="CDD" id="cd03692">
    <property type="entry name" value="mtIF2_IVc"/>
    <property type="match status" value="1"/>
</dbReference>
<dbReference type="InterPro" id="IPR005225">
    <property type="entry name" value="Small_GTP-bd"/>
</dbReference>
<evidence type="ECO:0000256" key="2">
    <source>
        <dbReference type="ARBA" id="ARBA00020675"/>
    </source>
</evidence>
<dbReference type="GO" id="GO:0003743">
    <property type="term" value="F:translation initiation factor activity"/>
    <property type="evidence" value="ECO:0007669"/>
    <property type="project" value="UniProtKB-UniRule"/>
</dbReference>
<feature type="region of interest" description="G-domain" evidence="8">
    <location>
        <begin position="438"/>
        <end position="586"/>
    </location>
</feature>
<dbReference type="GO" id="GO:0005525">
    <property type="term" value="F:GTP binding"/>
    <property type="evidence" value="ECO:0007669"/>
    <property type="project" value="UniProtKB-KW"/>
</dbReference>
<evidence type="ECO:0000259" key="11">
    <source>
        <dbReference type="PROSITE" id="PS51722"/>
    </source>
</evidence>
<feature type="compositionally biased region" description="Basic residues" evidence="10">
    <location>
        <begin position="332"/>
        <end position="341"/>
    </location>
</feature>
<feature type="region of interest" description="Disordered" evidence="10">
    <location>
        <begin position="46"/>
        <end position="346"/>
    </location>
</feature>
<dbReference type="OrthoDB" id="9811804at2"/>
<evidence type="ECO:0000256" key="8">
    <source>
        <dbReference type="HAMAP-Rule" id="MF_00100"/>
    </source>
</evidence>
<comment type="function">
    <text evidence="7 8 9">One of the essential components for the initiation of protein synthesis. Protects formylmethionyl-tRNA from spontaneous hydrolysis and promotes its binding to the 30S ribosomal subunits. Also involved in the hydrolysis of GTP during the formation of the 70S ribosomal complex.</text>
</comment>
<dbReference type="FunFam" id="3.40.50.10050:FF:000001">
    <property type="entry name" value="Translation initiation factor IF-2"/>
    <property type="match status" value="1"/>
</dbReference>
<dbReference type="InterPro" id="IPR053905">
    <property type="entry name" value="EF-G-like_DII"/>
</dbReference>
<dbReference type="Gene3D" id="3.40.50.10050">
    <property type="entry name" value="Translation initiation factor IF- 2, domain 3"/>
    <property type="match status" value="1"/>
</dbReference>
<sequence>MPARIYALAKELKLDSKDLVDLVKKVGITGKGSALASLSDEEAQRVRDHLASSSQPAEPVAASTAPVAVRESVQPERSKPKPISIGRSTGPRKAGASQSSRPAAAKSEAPVVRSPAPLPPVAEKPPAPKEPVAKAQAPEVKLPPPPRRSSGGGLASKMGAHAPIRPNDPVAPIRSEGGSGGRIRSLDRSPSAGGKKDADDSKPKKREPRVKIKMAQLGEAKEPVAAKGANEPKAQKPDVKLSKDAIAGHKQGMAAPLEQLAKEDSESKRVKRGGLSGFTGEKKRGTEEEEKPQKKKGIGGMASVRAERSRGNRRQNSRMDRSGYGGRDSGRGRGRTLKRKGTNTAAPRKDAVVLELPCTIRSFSEAAGIPVASVLKVLMGMQMMVNINSELDLETAEMIAAELDLTIELKAAETLEDELITELENQEDDPDSLVPRAPIVTFLGHVDHGKTSLLDYLIGINVVSGEAGGITQHIRAYEVEKDGRSVTFVDTPGHEAFTEMRARGANVTDIAVLVIAADDGIMPQTEEAISHAKAADVPIVVAMNKIDVEGVDPNRVMTQLTEHQLTPSEWGGEVEVVQTSATKGIGMDELLETLLTVAELNEYTANPNREALGVCLESEQQGDRGVVAKLIVQNGTMRVGDILVCGPAHGRVRAMTNTLTGKPVEEAGPSTPVNLIGLDTAPGAGDRFHVLSDIGQAREIAGARSYESSRENLSGITTKVSFENFQDMLLNGQLGQDHERVKLNVIIRADAKGSLEAIDKELAKFDHPEVEIRVLQRSVGGVTLADVTLASASDAVILAFNVIPDEQARSLADERNVQVRRYEVIYKLTDDIKAMVEGRLKPEEKVVELGRAVVKQVFSISRVGTIAGCYVVQGSIQRGCRIRVNRDGRTIGDYGLDSLKRIKEDVKEVPRGMECGIRLQGFNDIKQDDVLEAYRIEEVARTLD</sequence>
<feature type="domain" description="Tr-type G" evidence="11">
    <location>
        <begin position="435"/>
        <end position="602"/>
    </location>
</feature>
<accession>A0A517NSA3</accession>
<keyword evidence="8" id="KW-0963">Cytoplasm</keyword>
<dbReference type="Pfam" id="PF04760">
    <property type="entry name" value="IF2_N"/>
    <property type="match status" value="1"/>
</dbReference>
<dbReference type="GO" id="GO:0005829">
    <property type="term" value="C:cytosol"/>
    <property type="evidence" value="ECO:0007669"/>
    <property type="project" value="TreeGrafter"/>
</dbReference>
<evidence type="ECO:0000256" key="3">
    <source>
        <dbReference type="ARBA" id="ARBA00022540"/>
    </source>
</evidence>
<evidence type="ECO:0000256" key="6">
    <source>
        <dbReference type="ARBA" id="ARBA00023134"/>
    </source>
</evidence>
<dbReference type="SUPFAM" id="SSF52156">
    <property type="entry name" value="Initiation factor IF2/eIF5b, domain 3"/>
    <property type="match status" value="1"/>
</dbReference>
<feature type="binding site" evidence="8">
    <location>
        <begin position="544"/>
        <end position="547"/>
    </location>
    <ligand>
        <name>GTP</name>
        <dbReference type="ChEBI" id="CHEBI:37565"/>
    </ligand>
</feature>
<dbReference type="Gene3D" id="1.10.10.2480">
    <property type="match status" value="1"/>
</dbReference>
<dbReference type="NCBIfam" id="TIGR00231">
    <property type="entry name" value="small_GTP"/>
    <property type="match status" value="1"/>
</dbReference>
<evidence type="ECO:0000256" key="4">
    <source>
        <dbReference type="ARBA" id="ARBA00022741"/>
    </source>
</evidence>
<reference evidence="12 13" key="1">
    <citation type="submission" date="2019-02" db="EMBL/GenBank/DDBJ databases">
        <title>Deep-cultivation of Planctomycetes and their phenomic and genomic characterization uncovers novel biology.</title>
        <authorList>
            <person name="Wiegand S."/>
            <person name="Jogler M."/>
            <person name="Boedeker C."/>
            <person name="Pinto D."/>
            <person name="Vollmers J."/>
            <person name="Rivas-Marin E."/>
            <person name="Kohn T."/>
            <person name="Peeters S.H."/>
            <person name="Heuer A."/>
            <person name="Rast P."/>
            <person name="Oberbeckmann S."/>
            <person name="Bunk B."/>
            <person name="Jeske O."/>
            <person name="Meyerdierks A."/>
            <person name="Storesund J.E."/>
            <person name="Kallscheuer N."/>
            <person name="Luecker S."/>
            <person name="Lage O.M."/>
            <person name="Pohl T."/>
            <person name="Merkel B.J."/>
            <person name="Hornburger P."/>
            <person name="Mueller R.-W."/>
            <person name="Bruemmer F."/>
            <person name="Labrenz M."/>
            <person name="Spormann A.M."/>
            <person name="Op den Camp H."/>
            <person name="Overmann J."/>
            <person name="Amann R."/>
            <person name="Jetten M.S.M."/>
            <person name="Mascher T."/>
            <person name="Medema M.H."/>
            <person name="Devos D.P."/>
            <person name="Kaster A.-K."/>
            <person name="Ovreas L."/>
            <person name="Rohde M."/>
            <person name="Galperin M.Y."/>
            <person name="Jogler C."/>
        </authorList>
    </citation>
    <scope>NUCLEOTIDE SEQUENCE [LARGE SCALE GENOMIC DNA]</scope>
    <source>
        <strain evidence="12 13">K23_9</strain>
    </source>
</reference>
<protein>
    <recommendedName>
        <fullName evidence="2 8">Translation initiation factor IF-2</fullName>
    </recommendedName>
</protein>
<dbReference type="Proteomes" id="UP000319817">
    <property type="component" value="Chromosome"/>
</dbReference>
<name>A0A517NSA3_9BACT</name>
<dbReference type="FunFam" id="3.40.50.300:FF:000019">
    <property type="entry name" value="Translation initiation factor IF-2"/>
    <property type="match status" value="1"/>
</dbReference>
<evidence type="ECO:0000256" key="5">
    <source>
        <dbReference type="ARBA" id="ARBA00022917"/>
    </source>
</evidence>
<dbReference type="InterPro" id="IPR023115">
    <property type="entry name" value="TIF_IF2_dom3"/>
</dbReference>
<dbReference type="InterPro" id="IPR027417">
    <property type="entry name" value="P-loop_NTPase"/>
</dbReference>
<dbReference type="InterPro" id="IPR015760">
    <property type="entry name" value="TIF_IF2"/>
</dbReference>
<comment type="subcellular location">
    <subcellularLocation>
        <location evidence="8">Cytoplasm</location>
    </subcellularLocation>
</comment>
<dbReference type="FunFam" id="2.40.30.10:FF:000054">
    <property type="entry name" value="Translation initiation factor IF-2"/>
    <property type="match status" value="1"/>
</dbReference>